<gene>
    <name evidence="2" type="ORF">HT134_27480</name>
</gene>
<feature type="transmembrane region" description="Helical" evidence="1">
    <location>
        <begin position="24"/>
        <end position="42"/>
    </location>
</feature>
<accession>A0A7Y6IT21</accession>
<dbReference type="AlphaFoldDB" id="A0A7Y6IT21"/>
<evidence type="ECO:0000313" key="3">
    <source>
        <dbReference type="Proteomes" id="UP000546126"/>
    </source>
</evidence>
<protein>
    <submittedName>
        <fullName evidence="2">Uncharacterized protein</fullName>
    </submittedName>
</protein>
<dbReference type="RefSeq" id="WP_175603346.1">
    <property type="nucleotide sequence ID" value="NZ_JABWGO010000007.1"/>
</dbReference>
<evidence type="ECO:0000313" key="2">
    <source>
        <dbReference type="EMBL" id="NUW43842.1"/>
    </source>
</evidence>
<keyword evidence="1" id="KW-0812">Transmembrane</keyword>
<proteinExistence type="predicted"/>
<dbReference type="Proteomes" id="UP000546126">
    <property type="component" value="Unassembled WGS sequence"/>
</dbReference>
<keyword evidence="3" id="KW-1185">Reference proteome</keyword>
<comment type="caution">
    <text evidence="2">The sequence shown here is derived from an EMBL/GenBank/DDBJ whole genome shotgun (WGS) entry which is preliminary data.</text>
</comment>
<name>A0A7Y6IT21_9ACTN</name>
<organism evidence="2 3">
    <name type="scientific">Nonomuraea rhodomycinica</name>
    <dbReference type="NCBI Taxonomy" id="1712872"/>
    <lineage>
        <taxon>Bacteria</taxon>
        <taxon>Bacillati</taxon>
        <taxon>Actinomycetota</taxon>
        <taxon>Actinomycetes</taxon>
        <taxon>Streptosporangiales</taxon>
        <taxon>Streptosporangiaceae</taxon>
        <taxon>Nonomuraea</taxon>
    </lineage>
</organism>
<evidence type="ECO:0000256" key="1">
    <source>
        <dbReference type="SAM" id="Phobius"/>
    </source>
</evidence>
<sequence>MPKSSRNLRIRIDGEFRVRPPRRTFLVVGLIAVVVTIVLVTGDNATVQLFL</sequence>
<keyword evidence="1" id="KW-1133">Transmembrane helix</keyword>
<dbReference type="EMBL" id="JABWGO010000007">
    <property type="protein sequence ID" value="NUW43842.1"/>
    <property type="molecule type" value="Genomic_DNA"/>
</dbReference>
<keyword evidence="1" id="KW-0472">Membrane</keyword>
<reference evidence="2 3" key="1">
    <citation type="submission" date="2020-06" db="EMBL/GenBank/DDBJ databases">
        <authorList>
            <person name="Chanama M."/>
        </authorList>
    </citation>
    <scope>NUCLEOTIDE SEQUENCE [LARGE SCALE GENOMIC DNA]</scope>
    <source>
        <strain evidence="2 3">TBRC6557</strain>
    </source>
</reference>